<feature type="region of interest" description="Disordered" evidence="1">
    <location>
        <begin position="142"/>
        <end position="182"/>
    </location>
</feature>
<feature type="compositionally biased region" description="Acidic residues" evidence="1">
    <location>
        <begin position="146"/>
        <end position="157"/>
    </location>
</feature>
<evidence type="ECO:0000313" key="3">
    <source>
        <dbReference type="Proteomes" id="UP001165289"/>
    </source>
</evidence>
<proteinExistence type="predicted"/>
<reference evidence="2 3" key="1">
    <citation type="journal article" date="2023" name="BMC Biol.">
        <title>The compact genome of the sponge Oopsacas minuta (Hexactinellida) is lacking key metazoan core genes.</title>
        <authorList>
            <person name="Santini S."/>
            <person name="Schenkelaars Q."/>
            <person name="Jourda C."/>
            <person name="Duchesne M."/>
            <person name="Belahbib H."/>
            <person name="Rocher C."/>
            <person name="Selva M."/>
            <person name="Riesgo A."/>
            <person name="Vervoort M."/>
            <person name="Leys S.P."/>
            <person name="Kodjabachian L."/>
            <person name="Le Bivic A."/>
            <person name="Borchiellini C."/>
            <person name="Claverie J.M."/>
            <person name="Renard E."/>
        </authorList>
    </citation>
    <scope>NUCLEOTIDE SEQUENCE [LARGE SCALE GENOMIC DNA]</scope>
    <source>
        <strain evidence="2">SPO-2</strain>
    </source>
</reference>
<dbReference type="EMBL" id="JAKMXF010000221">
    <property type="protein sequence ID" value="KAI6654857.1"/>
    <property type="molecule type" value="Genomic_DNA"/>
</dbReference>
<name>A0AAV7K0W6_9METZ</name>
<gene>
    <name evidence="2" type="ORF">LOD99_2736</name>
</gene>
<evidence type="ECO:0000256" key="1">
    <source>
        <dbReference type="SAM" id="MobiDB-lite"/>
    </source>
</evidence>
<protein>
    <submittedName>
        <fullName evidence="2">Uncharacterized protein</fullName>
    </submittedName>
</protein>
<sequence length="182" mass="20284">MISLISSLRIGQRKNSTINGSMTDLMNPKKSIFFTPTRASNNTKGPKWCMRHNLVCLNTIPAPSFQNSMICEDYVVVKSSTDRYKDLFIDPLPEVPSYIAAPPPLKSLPISKSMSDIMSSSGQKIYKSSPLSEMSFASKILPKDDEIVEGDSDSSEEIDPRIYNNPPPPLKLHKNLPVMQVH</sequence>
<dbReference type="Proteomes" id="UP001165289">
    <property type="component" value="Unassembled WGS sequence"/>
</dbReference>
<comment type="caution">
    <text evidence="2">The sequence shown here is derived from an EMBL/GenBank/DDBJ whole genome shotgun (WGS) entry which is preliminary data.</text>
</comment>
<accession>A0AAV7K0W6</accession>
<evidence type="ECO:0000313" key="2">
    <source>
        <dbReference type="EMBL" id="KAI6654857.1"/>
    </source>
</evidence>
<dbReference type="AlphaFoldDB" id="A0AAV7K0W6"/>
<organism evidence="2 3">
    <name type="scientific">Oopsacas minuta</name>
    <dbReference type="NCBI Taxonomy" id="111878"/>
    <lineage>
        <taxon>Eukaryota</taxon>
        <taxon>Metazoa</taxon>
        <taxon>Porifera</taxon>
        <taxon>Hexactinellida</taxon>
        <taxon>Hexasterophora</taxon>
        <taxon>Lyssacinosida</taxon>
        <taxon>Leucopsacidae</taxon>
        <taxon>Oopsacas</taxon>
    </lineage>
</organism>
<keyword evidence="3" id="KW-1185">Reference proteome</keyword>